<evidence type="ECO:0000256" key="2">
    <source>
        <dbReference type="ARBA" id="ARBA00023125"/>
    </source>
</evidence>
<keyword evidence="6" id="KW-1185">Reference proteome</keyword>
<dbReference type="InterPro" id="IPR009057">
    <property type="entry name" value="Homeodomain-like_sf"/>
</dbReference>
<dbReference type="SUPFAM" id="SSF51215">
    <property type="entry name" value="Regulatory protein AraC"/>
    <property type="match status" value="1"/>
</dbReference>
<evidence type="ECO:0000313" key="6">
    <source>
        <dbReference type="Proteomes" id="UP001597169"/>
    </source>
</evidence>
<dbReference type="SMART" id="SM00342">
    <property type="entry name" value="HTH_ARAC"/>
    <property type="match status" value="1"/>
</dbReference>
<keyword evidence="2" id="KW-0238">DNA-binding</keyword>
<feature type="domain" description="HTH araC/xylS-type" evidence="4">
    <location>
        <begin position="169"/>
        <end position="267"/>
    </location>
</feature>
<keyword evidence="3" id="KW-0804">Transcription</keyword>
<dbReference type="PANTHER" id="PTHR43280:SF2">
    <property type="entry name" value="HTH-TYPE TRANSCRIPTIONAL REGULATOR EXSA"/>
    <property type="match status" value="1"/>
</dbReference>
<dbReference type="InterPro" id="IPR020449">
    <property type="entry name" value="Tscrpt_reg_AraC-type_HTH"/>
</dbReference>
<reference evidence="6" key="1">
    <citation type="journal article" date="2019" name="Int. J. Syst. Evol. Microbiol.">
        <title>The Global Catalogue of Microorganisms (GCM) 10K type strain sequencing project: providing services to taxonomists for standard genome sequencing and annotation.</title>
        <authorList>
            <consortium name="The Broad Institute Genomics Platform"/>
            <consortium name="The Broad Institute Genome Sequencing Center for Infectious Disease"/>
            <person name="Wu L."/>
            <person name="Ma J."/>
        </authorList>
    </citation>
    <scope>NUCLEOTIDE SEQUENCE [LARGE SCALE GENOMIC DNA]</scope>
    <source>
        <strain evidence="6">CCUG 53519</strain>
    </source>
</reference>
<dbReference type="PROSITE" id="PS01124">
    <property type="entry name" value="HTH_ARAC_FAMILY_2"/>
    <property type="match status" value="1"/>
</dbReference>
<dbReference type="InterPro" id="IPR003313">
    <property type="entry name" value="AraC-bd"/>
</dbReference>
<dbReference type="RefSeq" id="WP_091158256.1">
    <property type="nucleotide sequence ID" value="NZ_JBHTKX010000001.1"/>
</dbReference>
<gene>
    <name evidence="5" type="ORF">ACFQ3J_01975</name>
</gene>
<accession>A0ABW3PHR5</accession>
<dbReference type="PANTHER" id="PTHR43280">
    <property type="entry name" value="ARAC-FAMILY TRANSCRIPTIONAL REGULATOR"/>
    <property type="match status" value="1"/>
</dbReference>
<organism evidence="5 6">
    <name type="scientific">Paenibacillus provencensis</name>
    <dbReference type="NCBI Taxonomy" id="441151"/>
    <lineage>
        <taxon>Bacteria</taxon>
        <taxon>Bacillati</taxon>
        <taxon>Bacillota</taxon>
        <taxon>Bacilli</taxon>
        <taxon>Bacillales</taxon>
        <taxon>Paenibacillaceae</taxon>
        <taxon>Paenibacillus</taxon>
    </lineage>
</organism>
<dbReference type="Gene3D" id="1.10.10.60">
    <property type="entry name" value="Homeodomain-like"/>
    <property type="match status" value="1"/>
</dbReference>
<dbReference type="Proteomes" id="UP001597169">
    <property type="component" value="Unassembled WGS sequence"/>
</dbReference>
<dbReference type="InterPro" id="IPR018060">
    <property type="entry name" value="HTH_AraC"/>
</dbReference>
<evidence type="ECO:0000313" key="5">
    <source>
        <dbReference type="EMBL" id="MFD1126934.1"/>
    </source>
</evidence>
<evidence type="ECO:0000256" key="1">
    <source>
        <dbReference type="ARBA" id="ARBA00023015"/>
    </source>
</evidence>
<dbReference type="InterPro" id="IPR037923">
    <property type="entry name" value="HTH-like"/>
</dbReference>
<dbReference type="SUPFAM" id="SSF46689">
    <property type="entry name" value="Homeodomain-like"/>
    <property type="match status" value="1"/>
</dbReference>
<dbReference type="Pfam" id="PF12833">
    <property type="entry name" value="HTH_18"/>
    <property type="match status" value="1"/>
</dbReference>
<dbReference type="Pfam" id="PF02311">
    <property type="entry name" value="AraC_binding"/>
    <property type="match status" value="1"/>
</dbReference>
<sequence length="273" mass="32000">MSVEQSCQVLTAGFSFHRKPYYFSQPEGVKNYLFRLQTDGRCRARVDDQMTFIESGDLLLFHPTEPYELKIDNEENGAGNSLVESGDYHIFFTGDWADEWWHKKKRPTRIKVDLTESLLSLFRQIVLEQRRIANPFPEIPSYYMRILCLEIDRLLSEHPTTTQTSYLAYQIKNYIVENASTLFKLEDVASSIGISVSRAVHLFKEAFDTSIMQYTLDIRLNMARERIIFSPMSLEHVAESSGFNSYTYFHRVFKARFGMSPREFRSIHREQLL</sequence>
<dbReference type="EMBL" id="JBHTKX010000001">
    <property type="protein sequence ID" value="MFD1126934.1"/>
    <property type="molecule type" value="Genomic_DNA"/>
</dbReference>
<name>A0ABW3PHR5_9BACL</name>
<evidence type="ECO:0000259" key="4">
    <source>
        <dbReference type="PROSITE" id="PS01124"/>
    </source>
</evidence>
<proteinExistence type="predicted"/>
<keyword evidence="1" id="KW-0805">Transcription regulation</keyword>
<dbReference type="Gene3D" id="2.60.120.280">
    <property type="entry name" value="Regulatory protein AraC"/>
    <property type="match status" value="1"/>
</dbReference>
<dbReference type="PRINTS" id="PR00032">
    <property type="entry name" value="HTHARAC"/>
</dbReference>
<protein>
    <submittedName>
        <fullName evidence="5">Helix-turn-helix domain-containing protein</fullName>
    </submittedName>
</protein>
<evidence type="ECO:0000256" key="3">
    <source>
        <dbReference type="ARBA" id="ARBA00023163"/>
    </source>
</evidence>
<comment type="caution">
    <text evidence="5">The sequence shown here is derived from an EMBL/GenBank/DDBJ whole genome shotgun (WGS) entry which is preliminary data.</text>
</comment>